<dbReference type="AlphaFoldDB" id="A0A9I9EMF6"/>
<protein>
    <submittedName>
        <fullName evidence="1">Uncharacterized protein</fullName>
    </submittedName>
</protein>
<proteinExistence type="predicted"/>
<name>A0A9I9EMF6_CUCME</name>
<dbReference type="EnsemblPlants" id="MELO3C035774.2.1">
    <property type="protein sequence ID" value="MELO3C035774.2.1"/>
    <property type="gene ID" value="MELO3C035774.2"/>
</dbReference>
<sequence>MTRSMGMEVDTQLTTLEWNWYMMNVIEEKVDIPWDVGDVFHLFHILVLYIFDLDYDWSLAEKTQIVGLPN</sequence>
<dbReference type="Gramene" id="MELO3C035774.2.1">
    <property type="protein sequence ID" value="MELO3C035774.2.1"/>
    <property type="gene ID" value="MELO3C035774.2"/>
</dbReference>
<accession>A0A9I9EMF6</accession>
<organism evidence="1">
    <name type="scientific">Cucumis melo</name>
    <name type="common">Muskmelon</name>
    <dbReference type="NCBI Taxonomy" id="3656"/>
    <lineage>
        <taxon>Eukaryota</taxon>
        <taxon>Viridiplantae</taxon>
        <taxon>Streptophyta</taxon>
        <taxon>Embryophyta</taxon>
        <taxon>Tracheophyta</taxon>
        <taxon>Spermatophyta</taxon>
        <taxon>Magnoliopsida</taxon>
        <taxon>eudicotyledons</taxon>
        <taxon>Gunneridae</taxon>
        <taxon>Pentapetalae</taxon>
        <taxon>rosids</taxon>
        <taxon>fabids</taxon>
        <taxon>Cucurbitales</taxon>
        <taxon>Cucurbitaceae</taxon>
        <taxon>Benincaseae</taxon>
        <taxon>Cucumis</taxon>
    </lineage>
</organism>
<reference evidence="1" key="1">
    <citation type="submission" date="2023-03" db="UniProtKB">
        <authorList>
            <consortium name="EnsemblPlants"/>
        </authorList>
    </citation>
    <scope>IDENTIFICATION</scope>
</reference>
<evidence type="ECO:0000313" key="1">
    <source>
        <dbReference type="EnsemblPlants" id="MELO3C035774.2.1"/>
    </source>
</evidence>